<dbReference type="PROSITE" id="PS50043">
    <property type="entry name" value="HTH_LUXR_2"/>
    <property type="match status" value="1"/>
</dbReference>
<dbReference type="SMART" id="SM00421">
    <property type="entry name" value="HTH_LUXR"/>
    <property type="match status" value="1"/>
</dbReference>
<feature type="domain" description="HTH luxR-type" evidence="4">
    <location>
        <begin position="101"/>
        <end position="166"/>
    </location>
</feature>
<keyword evidence="1" id="KW-0805">Transcription regulation</keyword>
<dbReference type="GO" id="GO:0006355">
    <property type="term" value="P:regulation of DNA-templated transcription"/>
    <property type="evidence" value="ECO:0007669"/>
    <property type="project" value="InterPro"/>
</dbReference>
<dbReference type="PANTHER" id="PTHR44688">
    <property type="entry name" value="DNA-BINDING TRANSCRIPTIONAL ACTIVATOR DEVR_DOSR"/>
    <property type="match status" value="1"/>
</dbReference>
<dbReference type="InterPro" id="IPR011006">
    <property type="entry name" value="CheY-like_superfamily"/>
</dbReference>
<dbReference type="OrthoDB" id="9797341at2"/>
<gene>
    <name evidence="5" type="ORF">EPL05_14155</name>
</gene>
<dbReference type="SUPFAM" id="SSF52172">
    <property type="entry name" value="CheY-like"/>
    <property type="match status" value="1"/>
</dbReference>
<dbReference type="GO" id="GO:0003677">
    <property type="term" value="F:DNA binding"/>
    <property type="evidence" value="ECO:0007669"/>
    <property type="project" value="UniProtKB-KW"/>
</dbReference>
<evidence type="ECO:0000256" key="1">
    <source>
        <dbReference type="ARBA" id="ARBA00023015"/>
    </source>
</evidence>
<keyword evidence="2" id="KW-0238">DNA-binding</keyword>
<dbReference type="Proteomes" id="UP000286701">
    <property type="component" value="Unassembled WGS sequence"/>
</dbReference>
<keyword evidence="6" id="KW-1185">Reference proteome</keyword>
<accession>A0A3S3X5U3</accession>
<evidence type="ECO:0000313" key="5">
    <source>
        <dbReference type="EMBL" id="RWY51204.1"/>
    </source>
</evidence>
<dbReference type="PRINTS" id="PR00038">
    <property type="entry name" value="HTHLUXR"/>
</dbReference>
<dbReference type="CDD" id="cd06170">
    <property type="entry name" value="LuxR_C_like"/>
    <property type="match status" value="1"/>
</dbReference>
<dbReference type="SUPFAM" id="SSF46894">
    <property type="entry name" value="C-terminal effector domain of the bipartite response regulators"/>
    <property type="match status" value="1"/>
</dbReference>
<evidence type="ECO:0000259" key="4">
    <source>
        <dbReference type="PROSITE" id="PS50043"/>
    </source>
</evidence>
<dbReference type="Pfam" id="PF00196">
    <property type="entry name" value="GerE"/>
    <property type="match status" value="1"/>
</dbReference>
<evidence type="ECO:0000256" key="3">
    <source>
        <dbReference type="ARBA" id="ARBA00023163"/>
    </source>
</evidence>
<organism evidence="5 6">
    <name type="scientific">Mucilaginibacter gilvus</name>
    <dbReference type="NCBI Taxonomy" id="2305909"/>
    <lineage>
        <taxon>Bacteria</taxon>
        <taxon>Pseudomonadati</taxon>
        <taxon>Bacteroidota</taxon>
        <taxon>Sphingobacteriia</taxon>
        <taxon>Sphingobacteriales</taxon>
        <taxon>Sphingobacteriaceae</taxon>
        <taxon>Mucilaginibacter</taxon>
    </lineage>
</organism>
<dbReference type="RefSeq" id="WP_128534623.1">
    <property type="nucleotide sequence ID" value="NZ_SBIW01000006.1"/>
</dbReference>
<protein>
    <submittedName>
        <fullName evidence="5">Response regulator transcription factor</fullName>
    </submittedName>
</protein>
<comment type="caution">
    <text evidence="5">The sequence shown here is derived from an EMBL/GenBank/DDBJ whole genome shotgun (WGS) entry which is preliminary data.</text>
</comment>
<dbReference type="InterPro" id="IPR016032">
    <property type="entry name" value="Sig_transdc_resp-reg_C-effctor"/>
</dbReference>
<dbReference type="EMBL" id="SBIW01000006">
    <property type="protein sequence ID" value="RWY51204.1"/>
    <property type="molecule type" value="Genomic_DNA"/>
</dbReference>
<dbReference type="PROSITE" id="PS00622">
    <property type="entry name" value="HTH_LUXR_1"/>
    <property type="match status" value="1"/>
</dbReference>
<evidence type="ECO:0000256" key="2">
    <source>
        <dbReference type="ARBA" id="ARBA00023125"/>
    </source>
</evidence>
<evidence type="ECO:0000313" key="6">
    <source>
        <dbReference type="Proteomes" id="UP000286701"/>
    </source>
</evidence>
<dbReference type="AlphaFoldDB" id="A0A3S3X5U3"/>
<dbReference type="PANTHER" id="PTHR44688:SF16">
    <property type="entry name" value="DNA-BINDING TRANSCRIPTIONAL ACTIVATOR DEVR_DOSR"/>
    <property type="match status" value="1"/>
</dbReference>
<name>A0A3S3X5U3_9SPHI</name>
<dbReference type="InterPro" id="IPR000792">
    <property type="entry name" value="Tscrpt_reg_LuxR_C"/>
</dbReference>
<sequence>MKSTLNLRVPVRLIQNGCLARNITGIELCKKVKTKYLAIQVIALSINNQPGIIRKMIAGGASGYVLKDAGKHEIFEGVKAVMKCKTYFGSSCRKYSASPTSPPPPPALTRREKEVLELIADGNTNQEIADALFVDVTTIDFHRKNMLSKYKVKHTAALVKLTVSNKLI</sequence>
<proteinExistence type="predicted"/>
<keyword evidence="3" id="KW-0804">Transcription</keyword>
<reference evidence="5 6" key="1">
    <citation type="submission" date="2019-01" db="EMBL/GenBank/DDBJ databases">
        <title>Mucilaginibacter antarcticum sp. nov., isolated from antarctic soil.</title>
        <authorList>
            <person name="Yan Y.-Q."/>
            <person name="Du Z.-J."/>
        </authorList>
    </citation>
    <scope>NUCLEOTIDE SEQUENCE [LARGE SCALE GENOMIC DNA]</scope>
    <source>
        <strain evidence="5 6">F01003</strain>
    </source>
</reference>
<dbReference type="Gene3D" id="3.40.50.2300">
    <property type="match status" value="1"/>
</dbReference>